<evidence type="ECO:0000256" key="5">
    <source>
        <dbReference type="ARBA" id="ARBA00022725"/>
    </source>
</evidence>
<proteinExistence type="inferred from homology"/>
<keyword evidence="5 10" id="KW-0552">Olfaction</keyword>
<evidence type="ECO:0000256" key="9">
    <source>
        <dbReference type="ARBA" id="ARBA00023224"/>
    </source>
</evidence>
<dbReference type="GO" id="GO:0007165">
    <property type="term" value="P:signal transduction"/>
    <property type="evidence" value="ECO:0007669"/>
    <property type="project" value="UniProtKB-KW"/>
</dbReference>
<dbReference type="GO" id="GO:0004984">
    <property type="term" value="F:olfactory receptor activity"/>
    <property type="evidence" value="ECO:0000318"/>
    <property type="project" value="GO_Central"/>
</dbReference>
<comment type="similarity">
    <text evidence="10">Belongs to the insect chemoreceptor superfamily. Heteromeric odorant receptor channel (TC 1.A.69) family.</text>
</comment>
<evidence type="ECO:0000256" key="3">
    <source>
        <dbReference type="ARBA" id="ARBA00022606"/>
    </source>
</evidence>
<evidence type="ECO:0000313" key="11">
    <source>
        <dbReference type="EMBL" id="EFA01387.1"/>
    </source>
</evidence>
<dbReference type="EMBL" id="KQ971326">
    <property type="protein sequence ID" value="EFA01387.1"/>
    <property type="molecule type" value="Genomic_DNA"/>
</dbReference>
<dbReference type="Pfam" id="PF02949">
    <property type="entry name" value="7tm_6"/>
    <property type="match status" value="1"/>
</dbReference>
<evidence type="ECO:0000256" key="4">
    <source>
        <dbReference type="ARBA" id="ARBA00022692"/>
    </source>
</evidence>
<reference evidence="11 12" key="2">
    <citation type="journal article" date="2010" name="Nucleic Acids Res.">
        <title>BeetleBase in 2010: revisions to provide comprehensive genomic information for Tribolium castaneum.</title>
        <authorList>
            <person name="Kim H.S."/>
            <person name="Murphy T."/>
            <person name="Xia J."/>
            <person name="Caragea D."/>
            <person name="Park Y."/>
            <person name="Beeman R.W."/>
            <person name="Lorenzen M.D."/>
            <person name="Butcher S."/>
            <person name="Manak J.R."/>
            <person name="Brown S.J."/>
        </authorList>
    </citation>
    <scope>GENOME REANNOTATION</scope>
    <source>
        <strain evidence="11 12">Georgia GA2</strain>
    </source>
</reference>
<evidence type="ECO:0000256" key="2">
    <source>
        <dbReference type="ARBA" id="ARBA00022475"/>
    </source>
</evidence>
<dbReference type="InParanoid" id="D6WEN5"/>
<dbReference type="AlphaFoldDB" id="D6WEN5"/>
<feature type="transmembrane region" description="Helical" evidence="10">
    <location>
        <begin position="74"/>
        <end position="95"/>
    </location>
</feature>
<feature type="transmembrane region" description="Helical" evidence="10">
    <location>
        <begin position="257"/>
        <end position="279"/>
    </location>
</feature>
<evidence type="ECO:0000313" key="12">
    <source>
        <dbReference type="Proteomes" id="UP000007266"/>
    </source>
</evidence>
<organism evidence="11 12">
    <name type="scientific">Tribolium castaneum</name>
    <name type="common">Red flour beetle</name>
    <dbReference type="NCBI Taxonomy" id="7070"/>
    <lineage>
        <taxon>Eukaryota</taxon>
        <taxon>Metazoa</taxon>
        <taxon>Ecdysozoa</taxon>
        <taxon>Arthropoda</taxon>
        <taxon>Hexapoda</taxon>
        <taxon>Insecta</taxon>
        <taxon>Pterygota</taxon>
        <taxon>Neoptera</taxon>
        <taxon>Endopterygota</taxon>
        <taxon>Coleoptera</taxon>
        <taxon>Polyphaga</taxon>
        <taxon>Cucujiformia</taxon>
        <taxon>Tenebrionidae</taxon>
        <taxon>Tenebrionidae incertae sedis</taxon>
        <taxon>Tribolium</taxon>
    </lineage>
</organism>
<accession>D6WEN5</accession>
<feature type="transmembrane region" description="Helical" evidence="10">
    <location>
        <begin position="42"/>
        <end position="62"/>
    </location>
</feature>
<sequence>MSFQALKHLLKMCAEKTPDLDNPYLTLRRVFIDFPYSKSMKIHTCITLLFHFLSLILEIHYLVTNFSFELSSRYGCMMCLMTYVISVKIFVIMFAKPLKILEEQRELHFWKIGDSSHAMQQSVATEALQVKKQTYFALSCFVLLAVILYPVWGHVNDLFMFSQVYEKYFGDWSVIPYYFYVFTFMSSSFNSFQLPGVILYFTLHLNLQISLINEKITKISGENYCQDEVFKQLRDCISYHVALERWMARLIDLTKTAMPVFILLGALSSIAVSFFVLYSLENTRFILKIRLTVVAICNVLIVATFAKAGQRFSDKTGLIFDAIATCPWYSWNVPNRKIVLIFMANCLKPKTFSWAGITLNYQFAIKIVRTSCSYALVLYKLRNGNY</sequence>
<keyword evidence="6 10" id="KW-1133">Transmembrane helix</keyword>
<comment type="caution">
    <text evidence="10">Lacks conserved residue(s) required for the propagation of feature annotation.</text>
</comment>
<dbReference type="GO" id="GO:0050911">
    <property type="term" value="P:detection of chemical stimulus involved in sensory perception of smell"/>
    <property type="evidence" value="ECO:0000318"/>
    <property type="project" value="GO_Central"/>
</dbReference>
<dbReference type="PANTHER" id="PTHR21137:SF35">
    <property type="entry name" value="ODORANT RECEPTOR 19A-RELATED"/>
    <property type="match status" value="1"/>
</dbReference>
<protein>
    <recommendedName>
        <fullName evidence="10">Odorant receptor</fullName>
    </recommendedName>
</protein>
<keyword evidence="3 10" id="KW-0716">Sensory transduction</keyword>
<feature type="transmembrane region" description="Helical" evidence="10">
    <location>
        <begin position="285"/>
        <end position="306"/>
    </location>
</feature>
<dbReference type="PhylomeDB" id="D6WEN5"/>
<evidence type="ECO:0000256" key="8">
    <source>
        <dbReference type="ARBA" id="ARBA00023170"/>
    </source>
</evidence>
<keyword evidence="2" id="KW-1003">Cell membrane</keyword>
<keyword evidence="12" id="KW-1185">Reference proteome</keyword>
<reference evidence="11 12" key="1">
    <citation type="journal article" date="2008" name="Nature">
        <title>The genome of the model beetle and pest Tribolium castaneum.</title>
        <authorList>
            <consortium name="Tribolium Genome Sequencing Consortium"/>
            <person name="Richards S."/>
            <person name="Gibbs R.A."/>
            <person name="Weinstock G.M."/>
            <person name="Brown S.J."/>
            <person name="Denell R."/>
            <person name="Beeman R.W."/>
            <person name="Gibbs R."/>
            <person name="Beeman R.W."/>
            <person name="Brown S.J."/>
            <person name="Bucher G."/>
            <person name="Friedrich M."/>
            <person name="Grimmelikhuijzen C.J."/>
            <person name="Klingler M."/>
            <person name="Lorenzen M."/>
            <person name="Richards S."/>
            <person name="Roth S."/>
            <person name="Schroder R."/>
            <person name="Tautz D."/>
            <person name="Zdobnov E.M."/>
            <person name="Muzny D."/>
            <person name="Gibbs R.A."/>
            <person name="Weinstock G.M."/>
            <person name="Attaway T."/>
            <person name="Bell S."/>
            <person name="Buhay C.J."/>
            <person name="Chandrabose M.N."/>
            <person name="Chavez D."/>
            <person name="Clerk-Blankenburg K.P."/>
            <person name="Cree A."/>
            <person name="Dao M."/>
            <person name="Davis C."/>
            <person name="Chacko J."/>
            <person name="Dinh H."/>
            <person name="Dugan-Rocha S."/>
            <person name="Fowler G."/>
            <person name="Garner T.T."/>
            <person name="Garnes J."/>
            <person name="Gnirke A."/>
            <person name="Hawes A."/>
            <person name="Hernandez J."/>
            <person name="Hines S."/>
            <person name="Holder M."/>
            <person name="Hume J."/>
            <person name="Jhangiani S.N."/>
            <person name="Joshi V."/>
            <person name="Khan Z.M."/>
            <person name="Jackson L."/>
            <person name="Kovar C."/>
            <person name="Kowis A."/>
            <person name="Lee S."/>
            <person name="Lewis L.R."/>
            <person name="Margolis J."/>
            <person name="Morgan M."/>
            <person name="Nazareth L.V."/>
            <person name="Nguyen N."/>
            <person name="Okwuonu G."/>
            <person name="Parker D."/>
            <person name="Richards S."/>
            <person name="Ruiz S.J."/>
            <person name="Santibanez J."/>
            <person name="Savard J."/>
            <person name="Scherer S.E."/>
            <person name="Schneider B."/>
            <person name="Sodergren E."/>
            <person name="Tautz D."/>
            <person name="Vattahil S."/>
            <person name="Villasana D."/>
            <person name="White C.S."/>
            <person name="Wright R."/>
            <person name="Park Y."/>
            <person name="Beeman R.W."/>
            <person name="Lord J."/>
            <person name="Oppert B."/>
            <person name="Lorenzen M."/>
            <person name="Brown S."/>
            <person name="Wang L."/>
            <person name="Savard J."/>
            <person name="Tautz D."/>
            <person name="Richards S."/>
            <person name="Weinstock G."/>
            <person name="Gibbs R.A."/>
            <person name="Liu Y."/>
            <person name="Worley K."/>
            <person name="Weinstock G."/>
            <person name="Elsik C.G."/>
            <person name="Reese J.T."/>
            <person name="Elhaik E."/>
            <person name="Landan G."/>
            <person name="Graur D."/>
            <person name="Arensburger P."/>
            <person name="Atkinson P."/>
            <person name="Beeman R.W."/>
            <person name="Beidler J."/>
            <person name="Brown S.J."/>
            <person name="Demuth J.P."/>
            <person name="Drury D.W."/>
            <person name="Du Y.Z."/>
            <person name="Fujiwara H."/>
            <person name="Lorenzen M."/>
            <person name="Maselli V."/>
            <person name="Osanai M."/>
            <person name="Park Y."/>
            <person name="Robertson H.M."/>
            <person name="Tu Z."/>
            <person name="Wang J.J."/>
            <person name="Wang S."/>
            <person name="Richards S."/>
            <person name="Song H."/>
            <person name="Zhang L."/>
            <person name="Sodergren E."/>
            <person name="Werner D."/>
            <person name="Stanke M."/>
            <person name="Morgenstern B."/>
            <person name="Solovyev V."/>
            <person name="Kosarev P."/>
            <person name="Brown G."/>
            <person name="Chen H.C."/>
            <person name="Ermolaeva O."/>
            <person name="Hlavina W."/>
            <person name="Kapustin Y."/>
            <person name="Kiryutin B."/>
            <person name="Kitts P."/>
            <person name="Maglott D."/>
            <person name="Pruitt K."/>
            <person name="Sapojnikov V."/>
            <person name="Souvorov A."/>
            <person name="Mackey A.J."/>
            <person name="Waterhouse R.M."/>
            <person name="Wyder S."/>
            <person name="Zdobnov E.M."/>
            <person name="Zdobnov E.M."/>
            <person name="Wyder S."/>
            <person name="Kriventseva E.V."/>
            <person name="Kadowaki T."/>
            <person name="Bork P."/>
            <person name="Aranda M."/>
            <person name="Bao R."/>
            <person name="Beermann A."/>
            <person name="Berns N."/>
            <person name="Bolognesi R."/>
            <person name="Bonneton F."/>
            <person name="Bopp D."/>
            <person name="Brown S.J."/>
            <person name="Bucher G."/>
            <person name="Butts T."/>
            <person name="Chaumot A."/>
            <person name="Denell R.E."/>
            <person name="Ferrier D.E."/>
            <person name="Friedrich M."/>
            <person name="Gordon C.M."/>
            <person name="Jindra M."/>
            <person name="Klingler M."/>
            <person name="Lan Q."/>
            <person name="Lattorff H.M."/>
            <person name="Laudet V."/>
            <person name="von Levetsow C."/>
            <person name="Liu Z."/>
            <person name="Lutz R."/>
            <person name="Lynch J.A."/>
            <person name="da Fonseca R.N."/>
            <person name="Posnien N."/>
            <person name="Reuter R."/>
            <person name="Roth S."/>
            <person name="Savard J."/>
            <person name="Schinko J.B."/>
            <person name="Schmitt C."/>
            <person name="Schoppmeier M."/>
            <person name="Schroder R."/>
            <person name="Shippy T.D."/>
            <person name="Simonnet F."/>
            <person name="Marques-Souza H."/>
            <person name="Tautz D."/>
            <person name="Tomoyasu Y."/>
            <person name="Trauner J."/>
            <person name="Van der Zee M."/>
            <person name="Vervoort M."/>
            <person name="Wittkopp N."/>
            <person name="Wimmer E.A."/>
            <person name="Yang X."/>
            <person name="Jones A.K."/>
            <person name="Sattelle D.B."/>
            <person name="Ebert P.R."/>
            <person name="Nelson D."/>
            <person name="Scott J.G."/>
            <person name="Beeman R.W."/>
            <person name="Muthukrishnan S."/>
            <person name="Kramer K.J."/>
            <person name="Arakane Y."/>
            <person name="Beeman R.W."/>
            <person name="Zhu Q."/>
            <person name="Hogenkamp D."/>
            <person name="Dixit R."/>
            <person name="Oppert B."/>
            <person name="Jiang H."/>
            <person name="Zou Z."/>
            <person name="Marshall J."/>
            <person name="Elpidina E."/>
            <person name="Vinokurov K."/>
            <person name="Oppert C."/>
            <person name="Zou Z."/>
            <person name="Evans J."/>
            <person name="Lu Z."/>
            <person name="Zhao P."/>
            <person name="Sumathipala N."/>
            <person name="Altincicek B."/>
            <person name="Vilcinskas A."/>
            <person name="Williams M."/>
            <person name="Hultmark D."/>
            <person name="Hetru C."/>
            <person name="Jiang H."/>
            <person name="Grimmelikhuijzen C.J."/>
            <person name="Hauser F."/>
            <person name="Cazzamali G."/>
            <person name="Williamson M."/>
            <person name="Park Y."/>
            <person name="Li B."/>
            <person name="Tanaka Y."/>
            <person name="Predel R."/>
            <person name="Neupert S."/>
            <person name="Schachtner J."/>
            <person name="Verleyen P."/>
            <person name="Raible F."/>
            <person name="Bork P."/>
            <person name="Friedrich M."/>
            <person name="Walden K.K."/>
            <person name="Robertson H.M."/>
            <person name="Angeli S."/>
            <person name="Foret S."/>
            <person name="Bucher G."/>
            <person name="Schuetz S."/>
            <person name="Maleszka R."/>
            <person name="Wimmer E.A."/>
            <person name="Beeman R.W."/>
            <person name="Lorenzen M."/>
            <person name="Tomoyasu Y."/>
            <person name="Miller S.C."/>
            <person name="Grossmann D."/>
            <person name="Bucher G."/>
        </authorList>
    </citation>
    <scope>NUCLEOTIDE SEQUENCE [LARGE SCALE GENOMIC DNA]</scope>
    <source>
        <strain evidence="11 12">Georgia GA2</strain>
    </source>
</reference>
<dbReference type="PANTHER" id="PTHR21137">
    <property type="entry name" value="ODORANT RECEPTOR"/>
    <property type="match status" value="1"/>
</dbReference>
<evidence type="ECO:0000256" key="6">
    <source>
        <dbReference type="ARBA" id="ARBA00022989"/>
    </source>
</evidence>
<name>D6WEN5_TRICA</name>
<feature type="transmembrane region" description="Helical" evidence="10">
    <location>
        <begin position="135"/>
        <end position="152"/>
    </location>
</feature>
<evidence type="ECO:0000256" key="1">
    <source>
        <dbReference type="ARBA" id="ARBA00004651"/>
    </source>
</evidence>
<dbReference type="HOGENOM" id="CLU_059644_0_0_1"/>
<dbReference type="GO" id="GO:0005549">
    <property type="term" value="F:odorant binding"/>
    <property type="evidence" value="ECO:0007669"/>
    <property type="project" value="InterPro"/>
</dbReference>
<feature type="transmembrane region" description="Helical" evidence="10">
    <location>
        <begin position="177"/>
        <end position="203"/>
    </location>
</feature>
<dbReference type="InterPro" id="IPR004117">
    <property type="entry name" value="7tm6_olfct_rcpt"/>
</dbReference>
<keyword evidence="8 10" id="KW-0675">Receptor</keyword>
<dbReference type="Proteomes" id="UP000007266">
    <property type="component" value="Linkage group 3"/>
</dbReference>
<keyword evidence="4 10" id="KW-0812">Transmembrane</keyword>
<comment type="subcellular location">
    <subcellularLocation>
        <location evidence="1 10">Cell membrane</location>
        <topology evidence="1 10">Multi-pass membrane protein</topology>
    </subcellularLocation>
</comment>
<keyword evidence="7 10" id="KW-0472">Membrane</keyword>
<evidence type="ECO:0000256" key="10">
    <source>
        <dbReference type="RuleBase" id="RU351113"/>
    </source>
</evidence>
<evidence type="ECO:0000256" key="7">
    <source>
        <dbReference type="ARBA" id="ARBA00023136"/>
    </source>
</evidence>
<gene>
    <name evidence="11" type="primary">Or172</name>
    <name evidence="11" type="ORF">TcasGA2_TC030353</name>
</gene>
<keyword evidence="9 10" id="KW-0807">Transducer</keyword>
<dbReference type="GO" id="GO:0005886">
    <property type="term" value="C:plasma membrane"/>
    <property type="evidence" value="ECO:0000318"/>
    <property type="project" value="GO_Central"/>
</dbReference>